<dbReference type="AlphaFoldDB" id="A0AAW0FFA9"/>
<feature type="region of interest" description="Disordered" evidence="1">
    <location>
        <begin position="349"/>
        <end position="400"/>
    </location>
</feature>
<name>A0AAW0FFA9_9APHY</name>
<keyword evidence="3" id="KW-1185">Reference proteome</keyword>
<evidence type="ECO:0000256" key="1">
    <source>
        <dbReference type="SAM" id="MobiDB-lite"/>
    </source>
</evidence>
<dbReference type="Proteomes" id="UP001385951">
    <property type="component" value="Unassembled WGS sequence"/>
</dbReference>
<evidence type="ECO:0000313" key="2">
    <source>
        <dbReference type="EMBL" id="KAK7675912.1"/>
    </source>
</evidence>
<organism evidence="2 3">
    <name type="scientific">Cerrena zonata</name>
    <dbReference type="NCBI Taxonomy" id="2478898"/>
    <lineage>
        <taxon>Eukaryota</taxon>
        <taxon>Fungi</taxon>
        <taxon>Dikarya</taxon>
        <taxon>Basidiomycota</taxon>
        <taxon>Agaricomycotina</taxon>
        <taxon>Agaricomycetes</taxon>
        <taxon>Polyporales</taxon>
        <taxon>Cerrenaceae</taxon>
        <taxon>Cerrena</taxon>
    </lineage>
</organism>
<feature type="compositionally biased region" description="Basic and acidic residues" evidence="1">
    <location>
        <begin position="353"/>
        <end position="376"/>
    </location>
</feature>
<accession>A0AAW0FFA9</accession>
<comment type="caution">
    <text evidence="2">The sequence shown here is derived from an EMBL/GenBank/DDBJ whole genome shotgun (WGS) entry which is preliminary data.</text>
</comment>
<proteinExistence type="predicted"/>
<evidence type="ECO:0000313" key="3">
    <source>
        <dbReference type="Proteomes" id="UP001385951"/>
    </source>
</evidence>
<protein>
    <submittedName>
        <fullName evidence="2">Uncharacterized protein</fullName>
    </submittedName>
</protein>
<sequence>MAPSVPSTSAAAFNNAKKRKASTTIVGKTKVAKIVEVHPIVAAIANSPARWTKKEMKEIDSKEFFKAMYSTVTGTLGDHRKKIIDFFAAELDGKHSAPLKTVVVCIHSLDVKNTNQLVTQVVRSFEDGKFPKTNDSVDGYVGLQRGSNLLSDAKGGFRYIGADFVQFGATVRFWPPPIQSVELSAPDGSLRYDASLVWVCSKEMKDFEADILFPAAEHLGAPLAVAFRLVNESGIPTHIWGFRCDNLPASAIELSEFEVDGTHFVRILCCAYCGRNGIFDTPHDHTQCPDIGVQNKLRTNLNIAPLVVDKGAVIRSDLAVAEDLSAIVKTLRGRIDKHESRLAKLETAVSNLEGKKDKSKPKDASKKSKKPNEDGKGKRKKAKGSEEGSTKGGKGKKKAD</sequence>
<gene>
    <name evidence="2" type="ORF">QCA50_021155</name>
</gene>
<dbReference type="EMBL" id="JASBNA010000159">
    <property type="protein sequence ID" value="KAK7675912.1"/>
    <property type="molecule type" value="Genomic_DNA"/>
</dbReference>
<reference evidence="2 3" key="1">
    <citation type="submission" date="2022-09" db="EMBL/GenBank/DDBJ databases">
        <authorList>
            <person name="Palmer J.M."/>
        </authorList>
    </citation>
    <scope>NUCLEOTIDE SEQUENCE [LARGE SCALE GENOMIC DNA]</scope>
    <source>
        <strain evidence="2 3">DSM 7382</strain>
    </source>
</reference>